<name>L1JYY8_GUITC</name>
<dbReference type="EnsemblProtists" id="EKX53293">
    <property type="protein sequence ID" value="EKX53293"/>
    <property type="gene ID" value="GUITHDRAFT_150368"/>
</dbReference>
<accession>L1JYY8</accession>
<dbReference type="AlphaFoldDB" id="L1JYY8"/>
<keyword evidence="1" id="KW-0732">Signal</keyword>
<dbReference type="EMBL" id="JH992970">
    <property type="protein sequence ID" value="EKX53293.1"/>
    <property type="molecule type" value="Genomic_DNA"/>
</dbReference>
<feature type="signal peptide" evidence="1">
    <location>
        <begin position="1"/>
        <end position="25"/>
    </location>
</feature>
<evidence type="ECO:0000256" key="1">
    <source>
        <dbReference type="SAM" id="SignalP"/>
    </source>
</evidence>
<sequence>MSSGHNSSCFSPSLLLLLLLTLTLPFLGDLVLFDFSSQFIANPSPRSFWTEMPPFGG</sequence>
<reference evidence="4" key="2">
    <citation type="submission" date="2012-11" db="EMBL/GenBank/DDBJ databases">
        <authorList>
            <person name="Kuo A."/>
            <person name="Curtis B.A."/>
            <person name="Tanifuji G."/>
            <person name="Burki F."/>
            <person name="Gruber A."/>
            <person name="Irimia M."/>
            <person name="Maruyama S."/>
            <person name="Arias M.C."/>
            <person name="Ball S.G."/>
            <person name="Gile G.H."/>
            <person name="Hirakawa Y."/>
            <person name="Hopkins J.F."/>
            <person name="Rensing S.A."/>
            <person name="Schmutz J."/>
            <person name="Symeonidi A."/>
            <person name="Elias M."/>
            <person name="Eveleigh R.J."/>
            <person name="Herman E.K."/>
            <person name="Klute M.J."/>
            <person name="Nakayama T."/>
            <person name="Obornik M."/>
            <person name="Reyes-Prieto A."/>
            <person name="Armbrust E.V."/>
            <person name="Aves S.J."/>
            <person name="Beiko R.G."/>
            <person name="Coutinho P."/>
            <person name="Dacks J.B."/>
            <person name="Durnford D.G."/>
            <person name="Fast N.M."/>
            <person name="Green B.R."/>
            <person name="Grisdale C."/>
            <person name="Hempe F."/>
            <person name="Henrissat B."/>
            <person name="Hoppner M.P."/>
            <person name="Ishida K.-I."/>
            <person name="Kim E."/>
            <person name="Koreny L."/>
            <person name="Kroth P.G."/>
            <person name="Liu Y."/>
            <person name="Malik S.-B."/>
            <person name="Maier U.G."/>
            <person name="McRose D."/>
            <person name="Mock T."/>
            <person name="Neilson J.A."/>
            <person name="Onodera N.T."/>
            <person name="Poole A.M."/>
            <person name="Pritham E.J."/>
            <person name="Richards T.A."/>
            <person name="Rocap G."/>
            <person name="Roy S.W."/>
            <person name="Sarai C."/>
            <person name="Schaack S."/>
            <person name="Shirato S."/>
            <person name="Slamovits C.H."/>
            <person name="Spencer D.F."/>
            <person name="Suzuki S."/>
            <person name="Worden A.Z."/>
            <person name="Zauner S."/>
            <person name="Barry K."/>
            <person name="Bell C."/>
            <person name="Bharti A.K."/>
            <person name="Crow J.A."/>
            <person name="Grimwood J."/>
            <person name="Kramer R."/>
            <person name="Lindquist E."/>
            <person name="Lucas S."/>
            <person name="Salamov A."/>
            <person name="McFadden G.I."/>
            <person name="Lane C.E."/>
            <person name="Keeling P.J."/>
            <person name="Gray M.W."/>
            <person name="Grigoriev I.V."/>
            <person name="Archibald J.M."/>
        </authorList>
    </citation>
    <scope>NUCLEOTIDE SEQUENCE</scope>
    <source>
        <strain evidence="4">CCMP2712</strain>
    </source>
</reference>
<dbReference type="Proteomes" id="UP000011087">
    <property type="component" value="Unassembled WGS sequence"/>
</dbReference>
<dbReference type="PaxDb" id="55529-EKX53293"/>
<dbReference type="KEGG" id="gtt:GUITHDRAFT_150368"/>
<keyword evidence="4" id="KW-1185">Reference proteome</keyword>
<reference evidence="3" key="3">
    <citation type="submission" date="2015-06" db="UniProtKB">
        <authorList>
            <consortium name="EnsemblProtists"/>
        </authorList>
    </citation>
    <scope>IDENTIFICATION</scope>
</reference>
<evidence type="ECO:0000313" key="4">
    <source>
        <dbReference type="Proteomes" id="UP000011087"/>
    </source>
</evidence>
<gene>
    <name evidence="2" type="ORF">GUITHDRAFT_150368</name>
</gene>
<organism evidence="2">
    <name type="scientific">Guillardia theta (strain CCMP2712)</name>
    <name type="common">Cryptophyte</name>
    <dbReference type="NCBI Taxonomy" id="905079"/>
    <lineage>
        <taxon>Eukaryota</taxon>
        <taxon>Cryptophyceae</taxon>
        <taxon>Pyrenomonadales</taxon>
        <taxon>Geminigeraceae</taxon>
        <taxon>Guillardia</taxon>
    </lineage>
</organism>
<feature type="chain" id="PRO_5008771955" evidence="1">
    <location>
        <begin position="26"/>
        <end position="57"/>
    </location>
</feature>
<proteinExistence type="predicted"/>
<dbReference type="GeneID" id="17310180"/>
<protein>
    <submittedName>
        <fullName evidence="2 3">Uncharacterized protein</fullName>
    </submittedName>
</protein>
<dbReference type="HOGENOM" id="CLU_3000485_0_0_1"/>
<evidence type="ECO:0000313" key="2">
    <source>
        <dbReference type="EMBL" id="EKX53293.1"/>
    </source>
</evidence>
<evidence type="ECO:0000313" key="3">
    <source>
        <dbReference type="EnsemblProtists" id="EKX53293"/>
    </source>
</evidence>
<dbReference type="RefSeq" id="XP_005840273.1">
    <property type="nucleotide sequence ID" value="XM_005840216.1"/>
</dbReference>
<reference evidence="2 4" key="1">
    <citation type="journal article" date="2012" name="Nature">
        <title>Algal genomes reveal evolutionary mosaicism and the fate of nucleomorphs.</title>
        <authorList>
            <consortium name="DOE Joint Genome Institute"/>
            <person name="Curtis B.A."/>
            <person name="Tanifuji G."/>
            <person name="Burki F."/>
            <person name="Gruber A."/>
            <person name="Irimia M."/>
            <person name="Maruyama S."/>
            <person name="Arias M.C."/>
            <person name="Ball S.G."/>
            <person name="Gile G.H."/>
            <person name="Hirakawa Y."/>
            <person name="Hopkins J.F."/>
            <person name="Kuo A."/>
            <person name="Rensing S.A."/>
            <person name="Schmutz J."/>
            <person name="Symeonidi A."/>
            <person name="Elias M."/>
            <person name="Eveleigh R.J."/>
            <person name="Herman E.K."/>
            <person name="Klute M.J."/>
            <person name="Nakayama T."/>
            <person name="Obornik M."/>
            <person name="Reyes-Prieto A."/>
            <person name="Armbrust E.V."/>
            <person name="Aves S.J."/>
            <person name="Beiko R.G."/>
            <person name="Coutinho P."/>
            <person name="Dacks J.B."/>
            <person name="Durnford D.G."/>
            <person name="Fast N.M."/>
            <person name="Green B.R."/>
            <person name="Grisdale C.J."/>
            <person name="Hempel F."/>
            <person name="Henrissat B."/>
            <person name="Hoppner M.P."/>
            <person name="Ishida K."/>
            <person name="Kim E."/>
            <person name="Koreny L."/>
            <person name="Kroth P.G."/>
            <person name="Liu Y."/>
            <person name="Malik S.B."/>
            <person name="Maier U.G."/>
            <person name="McRose D."/>
            <person name="Mock T."/>
            <person name="Neilson J.A."/>
            <person name="Onodera N.T."/>
            <person name="Poole A.M."/>
            <person name="Pritham E.J."/>
            <person name="Richards T.A."/>
            <person name="Rocap G."/>
            <person name="Roy S.W."/>
            <person name="Sarai C."/>
            <person name="Schaack S."/>
            <person name="Shirato S."/>
            <person name="Slamovits C.H."/>
            <person name="Spencer D.F."/>
            <person name="Suzuki S."/>
            <person name="Worden A.Z."/>
            <person name="Zauner S."/>
            <person name="Barry K."/>
            <person name="Bell C."/>
            <person name="Bharti A.K."/>
            <person name="Crow J.A."/>
            <person name="Grimwood J."/>
            <person name="Kramer R."/>
            <person name="Lindquist E."/>
            <person name="Lucas S."/>
            <person name="Salamov A."/>
            <person name="McFadden G.I."/>
            <person name="Lane C.E."/>
            <person name="Keeling P.J."/>
            <person name="Gray M.W."/>
            <person name="Grigoriev I.V."/>
            <person name="Archibald J.M."/>
        </authorList>
    </citation>
    <scope>NUCLEOTIDE SEQUENCE</scope>
    <source>
        <strain evidence="2 4">CCMP2712</strain>
    </source>
</reference>